<keyword evidence="4" id="KW-1185">Reference proteome</keyword>
<evidence type="ECO:0000256" key="1">
    <source>
        <dbReference type="SAM" id="Phobius"/>
    </source>
</evidence>
<dbReference type="AlphaFoldDB" id="W3WQY1"/>
<dbReference type="EMBL" id="KI912117">
    <property type="protein sequence ID" value="ETS76270.1"/>
    <property type="molecule type" value="Genomic_DNA"/>
</dbReference>
<keyword evidence="1" id="KW-0812">Transmembrane</keyword>
<dbReference type="InParanoid" id="W3WQY1"/>
<dbReference type="PANTHER" id="PTHR42109:SF3">
    <property type="entry name" value="INTEGRAL MEMBRANE PROTEIN (AFU_ORTHOLOGUE AFUA_5G00100)"/>
    <property type="match status" value="1"/>
</dbReference>
<feature type="transmembrane region" description="Helical" evidence="1">
    <location>
        <begin position="141"/>
        <end position="162"/>
    </location>
</feature>
<feature type="transmembrane region" description="Helical" evidence="1">
    <location>
        <begin position="39"/>
        <end position="57"/>
    </location>
</feature>
<keyword evidence="1" id="KW-1133">Transmembrane helix</keyword>
<dbReference type="Proteomes" id="UP000030651">
    <property type="component" value="Unassembled WGS sequence"/>
</dbReference>
<reference evidence="4" key="1">
    <citation type="journal article" date="2015" name="BMC Genomics">
        <title>Genomic and transcriptomic analysis of the endophytic fungus Pestalotiopsis fici reveals its lifestyle and high potential for synthesis of natural products.</title>
        <authorList>
            <person name="Wang X."/>
            <person name="Zhang X."/>
            <person name="Liu L."/>
            <person name="Xiang M."/>
            <person name="Wang W."/>
            <person name="Sun X."/>
            <person name="Che Y."/>
            <person name="Guo L."/>
            <person name="Liu G."/>
            <person name="Guo L."/>
            <person name="Wang C."/>
            <person name="Yin W.B."/>
            <person name="Stadler M."/>
            <person name="Zhang X."/>
            <person name="Liu X."/>
        </authorList>
    </citation>
    <scope>NUCLEOTIDE SEQUENCE [LARGE SCALE GENOMIC DNA]</scope>
    <source>
        <strain evidence="4">W106-1 / CGMCC3.15140</strain>
    </source>
</reference>
<protein>
    <recommendedName>
        <fullName evidence="2">DUF7702 domain-containing protein</fullName>
    </recommendedName>
</protein>
<keyword evidence="1" id="KW-0472">Membrane</keyword>
<feature type="transmembrane region" description="Helical" evidence="1">
    <location>
        <begin position="183"/>
        <end position="205"/>
    </location>
</feature>
<dbReference type="eggNOG" id="ENOG502SN6X">
    <property type="taxonomic scope" value="Eukaryota"/>
</dbReference>
<feature type="transmembrane region" description="Helical" evidence="1">
    <location>
        <begin position="6"/>
        <end position="27"/>
    </location>
</feature>
<dbReference type="Pfam" id="PF24800">
    <property type="entry name" value="DUF7702"/>
    <property type="match status" value="1"/>
</dbReference>
<dbReference type="PANTHER" id="PTHR42109">
    <property type="entry name" value="UNPLACED GENOMIC SCAFFOLD UM_SCAF_CONTIG_1.265, WHOLE GENOME SHOTGUN SEQUENCE"/>
    <property type="match status" value="1"/>
</dbReference>
<dbReference type="GeneID" id="19276670"/>
<feature type="domain" description="DUF7702" evidence="2">
    <location>
        <begin position="16"/>
        <end position="245"/>
    </location>
</feature>
<proteinExistence type="predicted"/>
<evidence type="ECO:0000313" key="4">
    <source>
        <dbReference type="Proteomes" id="UP000030651"/>
    </source>
</evidence>
<gene>
    <name evidence="3" type="ORF">PFICI_11657</name>
</gene>
<sequence>MSTDHSLPAAILAIDILLSFPAIYNIFKHGLRHGAILGWAYFFIFLTLRIVSSALQLSDSKSSTASLVASIGLSPLLLATLGLVHESRSYVFDNLNRKTEGIWVLVLHILITGAVALTAAGASGMSKPDITDAVRTRDKRLVTVGMVALLVSWILVTLVAATSFVARPRANAGNPDIKQGNRLLYAVLFAIPFLGIRILVSLVYFATMNQDLSPVTGKMGYKVGLGFIEELLISIAFVAAGIMTRNIGKSRTQKVSTQEAAWGR</sequence>
<feature type="transmembrane region" description="Helical" evidence="1">
    <location>
        <begin position="63"/>
        <end position="81"/>
    </location>
</feature>
<name>W3WQY1_PESFW</name>
<evidence type="ECO:0000313" key="3">
    <source>
        <dbReference type="EMBL" id="ETS76270.1"/>
    </source>
</evidence>
<feature type="transmembrane region" description="Helical" evidence="1">
    <location>
        <begin position="102"/>
        <end position="121"/>
    </location>
</feature>
<accession>W3WQY1</accession>
<dbReference type="KEGG" id="pfy:PFICI_11657"/>
<dbReference type="HOGENOM" id="CLU_064985_3_0_1"/>
<feature type="transmembrane region" description="Helical" evidence="1">
    <location>
        <begin position="225"/>
        <end position="244"/>
    </location>
</feature>
<dbReference type="OMA" id="DKKMEWV"/>
<dbReference type="RefSeq" id="XP_007838429.1">
    <property type="nucleotide sequence ID" value="XM_007840238.1"/>
</dbReference>
<dbReference type="InterPro" id="IPR056119">
    <property type="entry name" value="DUF7702"/>
</dbReference>
<dbReference type="OrthoDB" id="2560628at2759"/>
<evidence type="ECO:0000259" key="2">
    <source>
        <dbReference type="Pfam" id="PF24800"/>
    </source>
</evidence>
<organism evidence="3 4">
    <name type="scientific">Pestalotiopsis fici (strain W106-1 / CGMCC3.15140)</name>
    <dbReference type="NCBI Taxonomy" id="1229662"/>
    <lineage>
        <taxon>Eukaryota</taxon>
        <taxon>Fungi</taxon>
        <taxon>Dikarya</taxon>
        <taxon>Ascomycota</taxon>
        <taxon>Pezizomycotina</taxon>
        <taxon>Sordariomycetes</taxon>
        <taxon>Xylariomycetidae</taxon>
        <taxon>Amphisphaeriales</taxon>
        <taxon>Sporocadaceae</taxon>
        <taxon>Pestalotiopsis</taxon>
    </lineage>
</organism>